<sequence length="465" mass="53947">MEDKLQRLKEELYAEVFAKMPNESQKRQIINKIQRKQKKKSFLNNKWLYPVLAVAAIFIAVIMAYPMLKEQTPNSAKQTPKPNPNPDHHVILPDKEMPKEHKDEPKQEQKPPVKHEKTAEEWKQEFRQIWTSEREPFDKLLIKYNRDRLNYGEHYFHEMQVKSELRNGDIFARVEGYNKNVGNIKDPFGSIIKNDTLYDLNPHAETKTYEVIKLEGSAKDIFNSPEFSSPYPLFPSGADLTSERFKWTVDRYNEKEHWIKISAENTKPKEGQSEFADEARFTAEVDTTYGILMDLKMYDEQNQLIDNVNVTELKVNNEVRNLNLDLNIPAGYKNIEEAMKERVKINDNWVQSAKAKIQKNHPEVNDVTYYGEGGALVFAINFKDNTDLDKEKTIAQEFSDQFTINANASEEYKSRNNTVWGKGQYGLNVMISNSLIRCQGMGSGKEDASGTPLLKWEEPDKIISH</sequence>
<dbReference type="OrthoDB" id="2855318at2"/>
<keyword evidence="2" id="KW-0812">Transmembrane</keyword>
<gene>
    <name evidence="3" type="ORF">D9X91_12430</name>
</gene>
<proteinExistence type="predicted"/>
<evidence type="ECO:0000256" key="1">
    <source>
        <dbReference type="SAM" id="MobiDB-lite"/>
    </source>
</evidence>
<feature type="region of interest" description="Disordered" evidence="1">
    <location>
        <begin position="72"/>
        <end position="120"/>
    </location>
</feature>
<keyword evidence="2" id="KW-0472">Membrane</keyword>
<evidence type="ECO:0000313" key="3">
    <source>
        <dbReference type="EMBL" id="RLQ94795.1"/>
    </source>
</evidence>
<feature type="transmembrane region" description="Helical" evidence="2">
    <location>
        <begin position="47"/>
        <end position="68"/>
    </location>
</feature>
<name>A0A3L7JWU4_9BACI</name>
<accession>A0A3L7JWU4</accession>
<keyword evidence="4" id="KW-1185">Reference proteome</keyword>
<dbReference type="EMBL" id="RCVZ01000008">
    <property type="protein sequence ID" value="RLQ94795.1"/>
    <property type="molecule type" value="Genomic_DNA"/>
</dbReference>
<evidence type="ECO:0000256" key="2">
    <source>
        <dbReference type="SAM" id="Phobius"/>
    </source>
</evidence>
<reference evidence="3 4" key="1">
    <citation type="submission" date="2018-10" db="EMBL/GenBank/DDBJ databases">
        <title>Falsibacillus sp. genome draft.</title>
        <authorList>
            <person name="Shi S."/>
        </authorList>
    </citation>
    <scope>NUCLEOTIDE SEQUENCE [LARGE SCALE GENOMIC DNA]</scope>
    <source>
        <strain evidence="3 4">GY 10110</strain>
    </source>
</reference>
<keyword evidence="2" id="KW-1133">Transmembrane helix</keyword>
<dbReference type="AlphaFoldDB" id="A0A3L7JWU4"/>
<organism evidence="3 4">
    <name type="scientific">Falsibacillus albus</name>
    <dbReference type="NCBI Taxonomy" id="2478915"/>
    <lineage>
        <taxon>Bacteria</taxon>
        <taxon>Bacillati</taxon>
        <taxon>Bacillota</taxon>
        <taxon>Bacilli</taxon>
        <taxon>Bacillales</taxon>
        <taxon>Bacillaceae</taxon>
        <taxon>Falsibacillus</taxon>
    </lineage>
</organism>
<evidence type="ECO:0000313" key="4">
    <source>
        <dbReference type="Proteomes" id="UP000276770"/>
    </source>
</evidence>
<dbReference type="Proteomes" id="UP000276770">
    <property type="component" value="Unassembled WGS sequence"/>
</dbReference>
<comment type="caution">
    <text evidence="3">The sequence shown here is derived from an EMBL/GenBank/DDBJ whole genome shotgun (WGS) entry which is preliminary data.</text>
</comment>
<dbReference type="RefSeq" id="WP_121680958.1">
    <property type="nucleotide sequence ID" value="NZ_RCVZ01000008.1"/>
</dbReference>
<feature type="compositionally biased region" description="Basic and acidic residues" evidence="1">
    <location>
        <begin position="86"/>
        <end position="120"/>
    </location>
</feature>
<protein>
    <submittedName>
        <fullName evidence="3">Uncharacterized protein</fullName>
    </submittedName>
</protein>